<proteinExistence type="predicted"/>
<dbReference type="AlphaFoldDB" id="A0A2S8FGE6"/>
<dbReference type="OrthoDB" id="7573292at2"/>
<dbReference type="RefSeq" id="WP_105353687.1">
    <property type="nucleotide sequence ID" value="NZ_PUIA01000037.1"/>
</dbReference>
<organism evidence="1 2">
    <name type="scientific">Blastopirellula marina</name>
    <dbReference type="NCBI Taxonomy" id="124"/>
    <lineage>
        <taxon>Bacteria</taxon>
        <taxon>Pseudomonadati</taxon>
        <taxon>Planctomycetota</taxon>
        <taxon>Planctomycetia</taxon>
        <taxon>Pirellulales</taxon>
        <taxon>Pirellulaceae</taxon>
        <taxon>Blastopirellula</taxon>
    </lineage>
</organism>
<comment type="caution">
    <text evidence="1">The sequence shown here is derived from an EMBL/GenBank/DDBJ whole genome shotgun (WGS) entry which is preliminary data.</text>
</comment>
<dbReference type="Proteomes" id="UP000240009">
    <property type="component" value="Unassembled WGS sequence"/>
</dbReference>
<gene>
    <name evidence="1" type="ORF">C5Y96_12470</name>
</gene>
<evidence type="ECO:0000313" key="2">
    <source>
        <dbReference type="Proteomes" id="UP000240009"/>
    </source>
</evidence>
<protein>
    <submittedName>
        <fullName evidence="1">Uncharacterized protein</fullName>
    </submittedName>
</protein>
<reference evidence="1 2" key="1">
    <citation type="submission" date="2018-02" db="EMBL/GenBank/DDBJ databases">
        <title>Comparative genomes isolates from brazilian mangrove.</title>
        <authorList>
            <person name="Araujo J.E."/>
            <person name="Taketani R.G."/>
            <person name="Silva M.C.P."/>
            <person name="Loureco M.V."/>
            <person name="Andreote F.D."/>
        </authorList>
    </citation>
    <scope>NUCLEOTIDE SEQUENCE [LARGE SCALE GENOMIC DNA]</scope>
    <source>
        <strain evidence="1 2">HEX-2 MGV</strain>
    </source>
</reference>
<sequence length="76" mass="8665">MKDPACPDCNVVMERGFIPDLRRTGYDETYWMNGHFTTITSLGWGRGTGGVSMKVVTYRCPDCGLLREYAQPEKRE</sequence>
<accession>A0A2S8FGE6</accession>
<dbReference type="EMBL" id="PUIA01000037">
    <property type="protein sequence ID" value="PQO31160.1"/>
    <property type="molecule type" value="Genomic_DNA"/>
</dbReference>
<name>A0A2S8FGE6_9BACT</name>
<evidence type="ECO:0000313" key="1">
    <source>
        <dbReference type="EMBL" id="PQO31160.1"/>
    </source>
</evidence>